<dbReference type="AlphaFoldDB" id="A0A9D2JAS8"/>
<evidence type="ECO:0000256" key="1">
    <source>
        <dbReference type="SAM" id="Phobius"/>
    </source>
</evidence>
<dbReference type="EMBL" id="DXBP01000058">
    <property type="protein sequence ID" value="HIZ42818.1"/>
    <property type="molecule type" value="Genomic_DNA"/>
</dbReference>
<reference evidence="2" key="1">
    <citation type="journal article" date="2021" name="PeerJ">
        <title>Extensive microbial diversity within the chicken gut microbiome revealed by metagenomics and culture.</title>
        <authorList>
            <person name="Gilroy R."/>
            <person name="Ravi A."/>
            <person name="Getino M."/>
            <person name="Pursley I."/>
            <person name="Horton D.L."/>
            <person name="Alikhan N.F."/>
            <person name="Baker D."/>
            <person name="Gharbi K."/>
            <person name="Hall N."/>
            <person name="Watson M."/>
            <person name="Adriaenssens E.M."/>
            <person name="Foster-Nyarko E."/>
            <person name="Jarju S."/>
            <person name="Secka A."/>
            <person name="Antonio M."/>
            <person name="Oren A."/>
            <person name="Chaudhuri R.R."/>
            <person name="La Ragione R."/>
            <person name="Hildebrand F."/>
            <person name="Pallen M.J."/>
        </authorList>
    </citation>
    <scope>NUCLEOTIDE SEQUENCE</scope>
    <source>
        <strain evidence="2">ChiSxjej1B13-11774</strain>
    </source>
</reference>
<evidence type="ECO:0000313" key="3">
    <source>
        <dbReference type="Proteomes" id="UP000824048"/>
    </source>
</evidence>
<proteinExistence type="predicted"/>
<name>A0A9D2JAS8_9FIRM</name>
<accession>A0A9D2JAS8</accession>
<keyword evidence="1" id="KW-0812">Transmembrane</keyword>
<reference evidence="2" key="2">
    <citation type="submission" date="2021-04" db="EMBL/GenBank/DDBJ databases">
        <authorList>
            <person name="Gilroy R."/>
        </authorList>
    </citation>
    <scope>NUCLEOTIDE SEQUENCE</scope>
    <source>
        <strain evidence="2">ChiSxjej1B13-11774</strain>
    </source>
</reference>
<protein>
    <submittedName>
        <fullName evidence="2">Uncharacterized protein</fullName>
    </submittedName>
</protein>
<organism evidence="2 3">
    <name type="scientific">Candidatus Gemmiger excrementigallinarum</name>
    <dbReference type="NCBI Taxonomy" id="2838609"/>
    <lineage>
        <taxon>Bacteria</taxon>
        <taxon>Bacillati</taxon>
        <taxon>Bacillota</taxon>
        <taxon>Clostridia</taxon>
        <taxon>Eubacteriales</taxon>
        <taxon>Gemmiger</taxon>
    </lineage>
</organism>
<keyword evidence="1" id="KW-1133">Transmembrane helix</keyword>
<keyword evidence="1" id="KW-0472">Membrane</keyword>
<evidence type="ECO:0000313" key="2">
    <source>
        <dbReference type="EMBL" id="HIZ42818.1"/>
    </source>
</evidence>
<sequence>MGEHSAGFSAAITPAARLGVDGRVTAGHRPAKAWQVNFFNRFYGLTGISHYFFERANGPRSTKFIIYSLLFIISSIPFPGSTATSPFFFASHVFALRGKDLR</sequence>
<dbReference type="Proteomes" id="UP000824048">
    <property type="component" value="Unassembled WGS sequence"/>
</dbReference>
<gene>
    <name evidence="2" type="ORF">H9811_09685</name>
</gene>
<feature type="transmembrane region" description="Helical" evidence="1">
    <location>
        <begin position="64"/>
        <end position="89"/>
    </location>
</feature>
<comment type="caution">
    <text evidence="2">The sequence shown here is derived from an EMBL/GenBank/DDBJ whole genome shotgun (WGS) entry which is preliminary data.</text>
</comment>